<protein>
    <recommendedName>
        <fullName evidence="3">DUF4911 domain-containing protein</fullName>
    </recommendedName>
</protein>
<organism evidence="1 2">
    <name type="scientific">Candidatus Schekmanbacteria bacterium RIFCSPLOWO2_12_FULL_38_15</name>
    <dbReference type="NCBI Taxonomy" id="1817883"/>
    <lineage>
        <taxon>Bacteria</taxon>
        <taxon>Candidatus Schekmaniibacteriota</taxon>
    </lineage>
</organism>
<gene>
    <name evidence="1" type="ORF">A3G31_00120</name>
</gene>
<name>A0A1F7SGC1_9BACT</name>
<dbReference type="Proteomes" id="UP000178082">
    <property type="component" value="Unassembled WGS sequence"/>
</dbReference>
<dbReference type="Pfam" id="PF16256">
    <property type="entry name" value="DUF4911"/>
    <property type="match status" value="1"/>
</dbReference>
<evidence type="ECO:0000313" key="2">
    <source>
        <dbReference type="Proteomes" id="UP000178082"/>
    </source>
</evidence>
<evidence type="ECO:0000313" key="1">
    <source>
        <dbReference type="EMBL" id="OGL52791.1"/>
    </source>
</evidence>
<dbReference type="AlphaFoldDB" id="A0A1F7SGC1"/>
<sequence length="71" mass="8047">MNTIQIKAVVDSKNIVFLHWIIESYDGIAIMSIMDSKQGLVEFHISPDLTETFKKLITSLDFKVEMLESSG</sequence>
<comment type="caution">
    <text evidence="1">The sequence shown here is derived from an EMBL/GenBank/DDBJ whole genome shotgun (WGS) entry which is preliminary data.</text>
</comment>
<reference evidence="1 2" key="1">
    <citation type="journal article" date="2016" name="Nat. Commun.">
        <title>Thousands of microbial genomes shed light on interconnected biogeochemical processes in an aquifer system.</title>
        <authorList>
            <person name="Anantharaman K."/>
            <person name="Brown C.T."/>
            <person name="Hug L.A."/>
            <person name="Sharon I."/>
            <person name="Castelle C.J."/>
            <person name="Probst A.J."/>
            <person name="Thomas B.C."/>
            <person name="Singh A."/>
            <person name="Wilkins M.J."/>
            <person name="Karaoz U."/>
            <person name="Brodie E.L."/>
            <person name="Williams K.H."/>
            <person name="Hubbard S.S."/>
            <person name="Banfield J.F."/>
        </authorList>
    </citation>
    <scope>NUCLEOTIDE SEQUENCE [LARGE SCALE GENOMIC DNA]</scope>
</reference>
<accession>A0A1F7SGC1</accession>
<evidence type="ECO:0008006" key="3">
    <source>
        <dbReference type="Google" id="ProtNLM"/>
    </source>
</evidence>
<dbReference type="EMBL" id="MGDI01000029">
    <property type="protein sequence ID" value="OGL52791.1"/>
    <property type="molecule type" value="Genomic_DNA"/>
</dbReference>
<proteinExistence type="predicted"/>
<dbReference type="InterPro" id="IPR032587">
    <property type="entry name" value="DUF4911"/>
</dbReference>
<dbReference type="STRING" id="1817883.A3G31_00120"/>